<dbReference type="RefSeq" id="WP_109792883.1">
    <property type="nucleotide sequence ID" value="NZ_PHIG01000048.1"/>
</dbReference>
<dbReference type="AlphaFoldDB" id="A0A2M9FXF0"/>
<dbReference type="PANTHER" id="PTHR11469">
    <property type="entry name" value="GLUCOSE-6-PHOSPHATE ISOMERASE"/>
    <property type="match status" value="1"/>
</dbReference>
<dbReference type="PROSITE" id="PS51463">
    <property type="entry name" value="P_GLUCOSE_ISOMERASE_3"/>
    <property type="match status" value="1"/>
</dbReference>
<reference evidence="6 7" key="1">
    <citation type="submission" date="2017-11" db="EMBL/GenBank/DDBJ databases">
        <title>Draft genome sequence of Rhizobiales bacterium SY3-13.</title>
        <authorList>
            <person name="Sun C."/>
        </authorList>
    </citation>
    <scope>NUCLEOTIDE SEQUENCE [LARGE SCALE GENOMIC DNA]</scope>
    <source>
        <strain evidence="6 7">SY3-13</strain>
    </source>
</reference>
<dbReference type="InterPro" id="IPR035482">
    <property type="entry name" value="SIS_PGI_2"/>
</dbReference>
<accession>A0A2M9FXF0</accession>
<dbReference type="PRINTS" id="PR00662">
    <property type="entry name" value="G6PISOMERASE"/>
</dbReference>
<comment type="pathway">
    <text evidence="4">Carbohydrate degradation; glycolysis; D-glyceraldehyde 3-phosphate and glycerone phosphate from D-glucose: step 2/4.</text>
</comment>
<dbReference type="GO" id="GO:0006094">
    <property type="term" value="P:gluconeogenesis"/>
    <property type="evidence" value="ECO:0007669"/>
    <property type="project" value="UniProtKB-KW"/>
</dbReference>
<dbReference type="PANTHER" id="PTHR11469:SF1">
    <property type="entry name" value="GLUCOSE-6-PHOSPHATE ISOMERASE"/>
    <property type="match status" value="1"/>
</dbReference>
<evidence type="ECO:0000313" key="7">
    <source>
        <dbReference type="Proteomes" id="UP000229498"/>
    </source>
</evidence>
<feature type="domain" description="SIS" evidence="5">
    <location>
        <begin position="68"/>
        <end position="224"/>
    </location>
</feature>
<dbReference type="EMBL" id="PHIG01000048">
    <property type="protein sequence ID" value="PJK28133.1"/>
    <property type="molecule type" value="Genomic_DNA"/>
</dbReference>
<organism evidence="6 7">
    <name type="scientific">Minwuia thermotolerans</name>
    <dbReference type="NCBI Taxonomy" id="2056226"/>
    <lineage>
        <taxon>Bacteria</taxon>
        <taxon>Pseudomonadati</taxon>
        <taxon>Pseudomonadota</taxon>
        <taxon>Alphaproteobacteria</taxon>
        <taxon>Minwuiales</taxon>
        <taxon>Minwuiaceae</taxon>
        <taxon>Minwuia</taxon>
    </lineage>
</organism>
<dbReference type="PROSITE" id="PS51464">
    <property type="entry name" value="SIS"/>
    <property type="match status" value="1"/>
</dbReference>
<dbReference type="SUPFAM" id="SSF53697">
    <property type="entry name" value="SIS domain"/>
    <property type="match status" value="1"/>
</dbReference>
<dbReference type="UniPathway" id="UPA00109">
    <property type="reaction ID" value="UER00181"/>
</dbReference>
<protein>
    <recommendedName>
        <fullName evidence="4">Glucose-6-phosphate isomerase</fullName>
        <ecNumber evidence="4">5.3.1.9</ecNumber>
    </recommendedName>
</protein>
<evidence type="ECO:0000256" key="3">
    <source>
        <dbReference type="ARBA" id="ARBA00023235"/>
    </source>
</evidence>
<gene>
    <name evidence="6" type="ORF">CVT23_19075</name>
</gene>
<evidence type="ECO:0000256" key="4">
    <source>
        <dbReference type="RuleBase" id="RU000612"/>
    </source>
</evidence>
<proteinExistence type="inferred from homology"/>
<name>A0A2M9FXF0_9PROT</name>
<dbReference type="GO" id="GO:0004347">
    <property type="term" value="F:glucose-6-phosphate isomerase activity"/>
    <property type="evidence" value="ECO:0007669"/>
    <property type="project" value="UniProtKB-EC"/>
</dbReference>
<dbReference type="GO" id="GO:0005829">
    <property type="term" value="C:cytosol"/>
    <property type="evidence" value="ECO:0007669"/>
    <property type="project" value="TreeGrafter"/>
</dbReference>
<dbReference type="Proteomes" id="UP000229498">
    <property type="component" value="Unassembled WGS sequence"/>
</dbReference>
<keyword evidence="1 4" id="KW-0312">Gluconeogenesis</keyword>
<dbReference type="CDD" id="cd05016">
    <property type="entry name" value="SIS_PGI_2"/>
    <property type="match status" value="1"/>
</dbReference>
<dbReference type="EC" id="5.3.1.9" evidence="4"/>
<sequence length="426" mass="46309">MAQPFDHYIDACLEATVSDGGLREDSFRSLIERGRPALREIRGELARGGLPHFGLASRRDDLRVIESLAMRLREDFRRVVILGTGGSSLGGQALVAIAPAAERRRLVFADNLDGGGFAELLADCEPARTHFVVISKSGSTTETLAQTFAVLDWARRQKRPLDLPRHFTVITEPGDNPLRRLADRLRLPLLDHDPEVGGRFSVLSLVGLLPGLIAGLDVMAVRKGAALVFERAIAEEDPAPLAAAALAVGLARERGRTQQVILPYAGALERFAQWHRQLWAESLGKNGRGVTPVAALGPVDQHSQLQLWLDGPADKSFTVITVAEPEPGPMIEPDLIQDPDLGYLSGQSLGAIVKIQARATIETLVDRGHPTRMIRLQRLDERTLGGLFMHFMLETVLAAHLLGISAYGQPAVESSKKLTKQYLAAG</sequence>
<evidence type="ECO:0000256" key="2">
    <source>
        <dbReference type="ARBA" id="ARBA00023152"/>
    </source>
</evidence>
<dbReference type="InterPro" id="IPR046348">
    <property type="entry name" value="SIS_dom_sf"/>
</dbReference>
<comment type="catalytic activity">
    <reaction evidence="4">
        <text>alpha-D-glucose 6-phosphate = beta-D-fructose 6-phosphate</text>
        <dbReference type="Rhea" id="RHEA:11816"/>
        <dbReference type="ChEBI" id="CHEBI:57634"/>
        <dbReference type="ChEBI" id="CHEBI:58225"/>
        <dbReference type="EC" id="5.3.1.9"/>
    </reaction>
</comment>
<dbReference type="GO" id="GO:0051156">
    <property type="term" value="P:glucose 6-phosphate metabolic process"/>
    <property type="evidence" value="ECO:0007669"/>
    <property type="project" value="TreeGrafter"/>
</dbReference>
<comment type="similarity">
    <text evidence="4">Belongs to the GPI family.</text>
</comment>
<dbReference type="GO" id="GO:0006096">
    <property type="term" value="P:glycolytic process"/>
    <property type="evidence" value="ECO:0007669"/>
    <property type="project" value="UniProtKB-UniPathway"/>
</dbReference>
<keyword evidence="7" id="KW-1185">Reference proteome</keyword>
<dbReference type="Pfam" id="PF00342">
    <property type="entry name" value="PGI"/>
    <property type="match status" value="1"/>
</dbReference>
<keyword evidence="3 4" id="KW-0413">Isomerase</keyword>
<keyword evidence="2 4" id="KW-0324">Glycolysis</keyword>
<dbReference type="GO" id="GO:0048029">
    <property type="term" value="F:monosaccharide binding"/>
    <property type="evidence" value="ECO:0007669"/>
    <property type="project" value="TreeGrafter"/>
</dbReference>
<evidence type="ECO:0000313" key="6">
    <source>
        <dbReference type="EMBL" id="PJK28133.1"/>
    </source>
</evidence>
<dbReference type="OrthoDB" id="140919at2"/>
<dbReference type="Gene3D" id="3.40.50.10490">
    <property type="entry name" value="Glucose-6-phosphate isomerase like protein, domain 1"/>
    <property type="match status" value="2"/>
</dbReference>
<comment type="caution">
    <text evidence="6">The sequence shown here is derived from an EMBL/GenBank/DDBJ whole genome shotgun (WGS) entry which is preliminary data.</text>
</comment>
<dbReference type="InterPro" id="IPR001347">
    <property type="entry name" value="SIS_dom"/>
</dbReference>
<dbReference type="InterPro" id="IPR001672">
    <property type="entry name" value="G6P_Isomerase"/>
</dbReference>
<evidence type="ECO:0000259" key="5">
    <source>
        <dbReference type="PROSITE" id="PS51464"/>
    </source>
</evidence>
<dbReference type="GO" id="GO:0097367">
    <property type="term" value="F:carbohydrate derivative binding"/>
    <property type="evidence" value="ECO:0007669"/>
    <property type="project" value="InterPro"/>
</dbReference>
<evidence type="ECO:0000256" key="1">
    <source>
        <dbReference type="ARBA" id="ARBA00022432"/>
    </source>
</evidence>